<evidence type="ECO:0000256" key="1">
    <source>
        <dbReference type="SAM" id="MobiDB-lite"/>
    </source>
</evidence>
<feature type="signal peptide" evidence="2">
    <location>
        <begin position="1"/>
        <end position="27"/>
    </location>
</feature>
<dbReference type="Proteomes" id="UP001595976">
    <property type="component" value="Unassembled WGS sequence"/>
</dbReference>
<evidence type="ECO:0000313" key="4">
    <source>
        <dbReference type="Proteomes" id="UP001595976"/>
    </source>
</evidence>
<comment type="caution">
    <text evidence="3">The sequence shown here is derived from an EMBL/GenBank/DDBJ whole genome shotgun (WGS) entry which is preliminary data.</text>
</comment>
<proteinExistence type="predicted"/>
<evidence type="ECO:0000313" key="3">
    <source>
        <dbReference type="EMBL" id="MFC5295831.1"/>
    </source>
</evidence>
<accession>A0ABW0FB76</accession>
<feature type="region of interest" description="Disordered" evidence="1">
    <location>
        <begin position="41"/>
        <end position="67"/>
    </location>
</feature>
<evidence type="ECO:0000256" key="2">
    <source>
        <dbReference type="SAM" id="SignalP"/>
    </source>
</evidence>
<protein>
    <submittedName>
        <fullName evidence="3">Uncharacterized protein</fullName>
    </submittedName>
</protein>
<keyword evidence="2" id="KW-0732">Signal</keyword>
<name>A0ABW0FB76_9HYPH</name>
<sequence length="104" mass="10911">MKKTLAAAAFALALAGSGLAFQSPALAGPVPARSGAGLGGLITPVASRGTQRPADLQPQQAPQEYPKYHDQQTDVYYSPPVKANPCRFTQANVEGVMRQVEVCD</sequence>
<dbReference type="EMBL" id="JBHSLI010000017">
    <property type="protein sequence ID" value="MFC5295831.1"/>
    <property type="molecule type" value="Genomic_DNA"/>
</dbReference>
<keyword evidence="4" id="KW-1185">Reference proteome</keyword>
<organism evidence="3 4">
    <name type="scientific">Bosea minatitlanensis</name>
    <dbReference type="NCBI Taxonomy" id="128782"/>
    <lineage>
        <taxon>Bacteria</taxon>
        <taxon>Pseudomonadati</taxon>
        <taxon>Pseudomonadota</taxon>
        <taxon>Alphaproteobacteria</taxon>
        <taxon>Hyphomicrobiales</taxon>
        <taxon>Boseaceae</taxon>
        <taxon>Bosea</taxon>
    </lineage>
</organism>
<gene>
    <name evidence="3" type="ORF">ACFPK2_22825</name>
</gene>
<dbReference type="RefSeq" id="WP_158446263.1">
    <property type="nucleotide sequence ID" value="NZ_JAOAOS010000018.1"/>
</dbReference>
<reference evidence="4" key="1">
    <citation type="journal article" date="2019" name="Int. J. Syst. Evol. Microbiol.">
        <title>The Global Catalogue of Microorganisms (GCM) 10K type strain sequencing project: providing services to taxonomists for standard genome sequencing and annotation.</title>
        <authorList>
            <consortium name="The Broad Institute Genomics Platform"/>
            <consortium name="The Broad Institute Genome Sequencing Center for Infectious Disease"/>
            <person name="Wu L."/>
            <person name="Ma J."/>
        </authorList>
    </citation>
    <scope>NUCLEOTIDE SEQUENCE [LARGE SCALE GENOMIC DNA]</scope>
    <source>
        <strain evidence="4">CGMCC 1.15643</strain>
    </source>
</reference>
<feature type="chain" id="PRO_5045377936" evidence="2">
    <location>
        <begin position="28"/>
        <end position="104"/>
    </location>
</feature>